<dbReference type="InterPro" id="IPR041122">
    <property type="entry name" value="RecJ_OB"/>
</dbReference>
<dbReference type="Gene3D" id="3.10.310.30">
    <property type="match status" value="1"/>
</dbReference>
<dbReference type="InterPro" id="IPR038763">
    <property type="entry name" value="DHH_sf"/>
</dbReference>
<dbReference type="InterPro" id="IPR001667">
    <property type="entry name" value="DDH_dom"/>
</dbReference>
<accession>A0A399FB84</accession>
<dbReference type="OrthoDB" id="9809852at2"/>
<dbReference type="Proteomes" id="UP000266178">
    <property type="component" value="Unassembled WGS sequence"/>
</dbReference>
<dbReference type="GO" id="GO:0003676">
    <property type="term" value="F:nucleic acid binding"/>
    <property type="evidence" value="ECO:0007669"/>
    <property type="project" value="InterPro"/>
</dbReference>
<dbReference type="RefSeq" id="WP_119356579.1">
    <property type="nucleotide sequence ID" value="NZ_BJXM01000003.1"/>
</dbReference>
<proteinExistence type="inferred from homology"/>
<evidence type="ECO:0000256" key="3">
    <source>
        <dbReference type="ARBA" id="ARBA00022722"/>
    </source>
</evidence>
<evidence type="ECO:0000259" key="9">
    <source>
        <dbReference type="Pfam" id="PF22047"/>
    </source>
</evidence>
<keyword evidence="3" id="KW-0540">Nuclease</keyword>
<evidence type="ECO:0000313" key="11">
    <source>
        <dbReference type="Proteomes" id="UP000266178"/>
    </source>
</evidence>
<dbReference type="PANTHER" id="PTHR30255">
    <property type="entry name" value="SINGLE-STRANDED-DNA-SPECIFIC EXONUCLEASE RECJ"/>
    <property type="match status" value="1"/>
</dbReference>
<evidence type="ECO:0000256" key="4">
    <source>
        <dbReference type="ARBA" id="ARBA00022801"/>
    </source>
</evidence>
<protein>
    <recommendedName>
        <fullName evidence="2">Single-stranded-DNA-specific exonuclease RecJ</fullName>
    </recommendedName>
</protein>
<dbReference type="InterPro" id="IPR051673">
    <property type="entry name" value="SSDNA_exonuclease_RecJ"/>
</dbReference>
<feature type="domain" description="DDH" evidence="6">
    <location>
        <begin position="70"/>
        <end position="216"/>
    </location>
</feature>
<evidence type="ECO:0000259" key="6">
    <source>
        <dbReference type="Pfam" id="PF01368"/>
    </source>
</evidence>
<comment type="similarity">
    <text evidence="1">Belongs to the RecJ family.</text>
</comment>
<dbReference type="PANTHER" id="PTHR30255:SF2">
    <property type="entry name" value="SINGLE-STRANDED-DNA-SPECIFIC EXONUCLEASE RECJ"/>
    <property type="match status" value="1"/>
</dbReference>
<dbReference type="GO" id="GO:0004527">
    <property type="term" value="F:exonuclease activity"/>
    <property type="evidence" value="ECO:0007669"/>
    <property type="project" value="UniProtKB-KW"/>
</dbReference>
<keyword evidence="5 10" id="KW-0269">Exonuclease</keyword>
<evidence type="ECO:0000256" key="1">
    <source>
        <dbReference type="ARBA" id="ARBA00005915"/>
    </source>
</evidence>
<evidence type="ECO:0000256" key="2">
    <source>
        <dbReference type="ARBA" id="ARBA00019841"/>
    </source>
</evidence>
<keyword evidence="11" id="KW-1185">Reference proteome</keyword>
<evidence type="ECO:0000256" key="5">
    <source>
        <dbReference type="ARBA" id="ARBA00022839"/>
    </source>
</evidence>
<dbReference type="SUPFAM" id="SSF64182">
    <property type="entry name" value="DHH phosphoesterases"/>
    <property type="match status" value="1"/>
</dbReference>
<comment type="caution">
    <text evidence="10">The sequence shown here is derived from an EMBL/GenBank/DDBJ whole genome shotgun (WGS) entry which is preliminary data.</text>
</comment>
<gene>
    <name evidence="10" type="primary">recJ</name>
    <name evidence="10" type="ORF">Mgrana_01069</name>
</gene>
<dbReference type="Pfam" id="PF17768">
    <property type="entry name" value="RecJ_OB"/>
    <property type="match status" value="1"/>
</dbReference>
<dbReference type="Pfam" id="PF01368">
    <property type="entry name" value="DHH"/>
    <property type="match status" value="1"/>
</dbReference>
<dbReference type="Pfam" id="PF02272">
    <property type="entry name" value="DHHA1"/>
    <property type="match status" value="1"/>
</dbReference>
<reference evidence="10 11" key="1">
    <citation type="submission" date="2018-08" db="EMBL/GenBank/DDBJ databases">
        <title>Meiothermus granaticius genome AF-68 sequencing project.</title>
        <authorList>
            <person name="Da Costa M.S."/>
            <person name="Albuquerque L."/>
            <person name="Raposo P."/>
            <person name="Froufe H.J.C."/>
            <person name="Barroso C.S."/>
            <person name="Egas C."/>
        </authorList>
    </citation>
    <scope>NUCLEOTIDE SEQUENCE [LARGE SCALE GENOMIC DNA]</scope>
    <source>
        <strain evidence="10 11">AF-68</strain>
    </source>
</reference>
<dbReference type="InterPro" id="IPR003156">
    <property type="entry name" value="DHHA1_dom"/>
</dbReference>
<dbReference type="Gene3D" id="3.40.50.12810">
    <property type="match status" value="1"/>
</dbReference>
<name>A0A399FB84_9DEIN</name>
<evidence type="ECO:0000259" key="7">
    <source>
        <dbReference type="Pfam" id="PF02272"/>
    </source>
</evidence>
<dbReference type="AlphaFoldDB" id="A0A399FB84"/>
<feature type="domain" description="DHHA1" evidence="7">
    <location>
        <begin position="334"/>
        <end position="414"/>
    </location>
</feature>
<feature type="domain" description="Single-stranded-DNA-specific exonuclease RecJ C-terminal" evidence="9">
    <location>
        <begin position="535"/>
        <end position="642"/>
    </location>
</feature>
<feature type="domain" description="RecJ OB" evidence="8">
    <location>
        <begin position="429"/>
        <end position="522"/>
    </location>
</feature>
<evidence type="ECO:0000259" key="8">
    <source>
        <dbReference type="Pfam" id="PF17768"/>
    </source>
</evidence>
<keyword evidence="4 10" id="KW-0378">Hydrolase</keyword>
<evidence type="ECO:0000313" key="10">
    <source>
        <dbReference type="EMBL" id="RIH92946.1"/>
    </source>
</evidence>
<dbReference type="Pfam" id="PF22047">
    <property type="entry name" value="RecJ_C"/>
    <property type="match status" value="1"/>
</dbReference>
<dbReference type="EMBL" id="QWLB01000011">
    <property type="protein sequence ID" value="RIH92946.1"/>
    <property type="molecule type" value="Genomic_DNA"/>
</dbReference>
<dbReference type="Gene3D" id="3.90.1640.30">
    <property type="match status" value="1"/>
</dbReference>
<organism evidence="10 11">
    <name type="scientific">Meiothermus granaticius NBRC 107808</name>
    <dbReference type="NCBI Taxonomy" id="1227551"/>
    <lineage>
        <taxon>Bacteria</taxon>
        <taxon>Thermotogati</taxon>
        <taxon>Deinococcota</taxon>
        <taxon>Deinococci</taxon>
        <taxon>Thermales</taxon>
        <taxon>Thermaceae</taxon>
        <taxon>Meiothermus</taxon>
    </lineage>
</organism>
<dbReference type="InterPro" id="IPR054598">
    <property type="entry name" value="RecJ_C_thermales"/>
</dbReference>
<sequence length="652" mass="71586">MNWRLRPWPHISELRPLVEQLGIPPLAAAALWNRGFRTLADLEPPLELLRLENLKEAALRVLQALERGQRIRIHGDYDADGLTGTAILLSGLGALGAEVHAFIPHRLEEGYGVLPSRVPDHLEACELFITVDCGISNHAELRLLTEQGVSVIVTDHHSPGPVLPPGMVVHPMLSPRLEGQPHPTGSGVAFLLLWQIHELLGKDPPLEYADLAAIGTVADLAPLQGFNRALVKEGLRRLRNSAHLGLRVLAAEHCREFSASEIAFRIAPRINAASRLGQAEVALQLLTTQDMLQARPLAEFLSQLNARRQRIEEEMLERIWPTLEPSAPALVIHDPEGHPGVMGIVASRVLERHYKPVFIIADGKGSVRSTPGISAVGALRLAAPHLKRFGGHAAAAGFAIEEREIPAFAELIRNHVAGYPVPVPEILLDGRLEGEDLAELYAALQHLEPLGEGNPEPLFYLRGQPEAVRLMGEGRHLSFRLGGLRVVKWKDNGERLPVGPIDLAAGLVLNEWQGERSLELRAAAYRPAQQEQEGWVWPVPFRQALREAVAQRAPVYVNREGEEWFRGQGVAAVGPEEAEYWFSLPPQPVRRERVWLALSEKALAGLESASKGLLAALGRRVAQAYRQGEALALGESLERYWEALAECASAVG</sequence>